<gene>
    <name evidence="2" type="ORF">A4R35_01635</name>
</gene>
<dbReference type="InterPro" id="IPR024983">
    <property type="entry name" value="CHAT_dom"/>
</dbReference>
<proteinExistence type="predicted"/>
<dbReference type="RefSeq" id="WP_112425933.1">
    <property type="nucleotide sequence ID" value="NZ_MCIF01000002.1"/>
</dbReference>
<dbReference type="EMBL" id="MCIF01000002">
    <property type="protein sequence ID" value="RAQ94213.1"/>
    <property type="molecule type" value="Genomic_DNA"/>
</dbReference>
<dbReference type="AlphaFoldDB" id="A0A328VFA1"/>
<evidence type="ECO:0000259" key="1">
    <source>
        <dbReference type="Pfam" id="PF12770"/>
    </source>
</evidence>
<comment type="caution">
    <text evidence="2">The sequence shown here is derived from an EMBL/GenBank/DDBJ whole genome shotgun (WGS) entry which is preliminary data.</text>
</comment>
<keyword evidence="3" id="KW-1185">Reference proteome</keyword>
<sequence>MVRAQQIKVLLVFANPLPGQRLELDREERQIRQAIERCIYRERIKLVSRQAATTADLQRALIEGSYQIVHLAGHGIREGIFLADERHGCHLVPPTGLARLFQGHPALDCVVLNICHSLAQGAALTSVPFTIAMDQEISDEAAIEFARGFYDGLGAGKSYEEAYEQGCIAIALTRPDETTLPHLLRYGQCVAPVNEEQREESKQEISARRERPYIRPGRYLIGCAFDLSGSMQASIRSEGEKELNRLQGVELAWRELLLEARNSLRAREPGSLPGLLY</sequence>
<dbReference type="Proteomes" id="UP000248706">
    <property type="component" value="Unassembled WGS sequence"/>
</dbReference>
<name>A0A328VFA1_9CHLR</name>
<evidence type="ECO:0000313" key="2">
    <source>
        <dbReference type="EMBL" id="RAQ94213.1"/>
    </source>
</evidence>
<feature type="domain" description="CHAT" evidence="1">
    <location>
        <begin position="6"/>
        <end position="171"/>
    </location>
</feature>
<evidence type="ECO:0000313" key="3">
    <source>
        <dbReference type="Proteomes" id="UP000248706"/>
    </source>
</evidence>
<organism evidence="2 3">
    <name type="scientific">Thermogemmatispora tikiterensis</name>
    <dbReference type="NCBI Taxonomy" id="1825093"/>
    <lineage>
        <taxon>Bacteria</taxon>
        <taxon>Bacillati</taxon>
        <taxon>Chloroflexota</taxon>
        <taxon>Ktedonobacteria</taxon>
        <taxon>Thermogemmatisporales</taxon>
        <taxon>Thermogemmatisporaceae</taxon>
        <taxon>Thermogemmatispora</taxon>
    </lineage>
</organism>
<protein>
    <recommendedName>
        <fullName evidence="1">CHAT domain-containing protein</fullName>
    </recommendedName>
</protein>
<dbReference type="OrthoDB" id="166570at2"/>
<reference evidence="2 3" key="1">
    <citation type="submission" date="2016-08" db="EMBL/GenBank/DDBJ databases">
        <title>Analysis of Carbohydrate Active Enzymes in Thermogemmatispora T81 Reveals Carbohydrate Degradation Ability.</title>
        <authorList>
            <person name="Tomazini A."/>
            <person name="Lal S."/>
            <person name="Stott M."/>
            <person name="Henrissat B."/>
            <person name="Polikarpov I."/>
            <person name="Sparling R."/>
            <person name="Levin D.B."/>
        </authorList>
    </citation>
    <scope>NUCLEOTIDE SEQUENCE [LARGE SCALE GENOMIC DNA]</scope>
    <source>
        <strain evidence="2 3">T81</strain>
    </source>
</reference>
<dbReference type="Pfam" id="PF12770">
    <property type="entry name" value="CHAT"/>
    <property type="match status" value="1"/>
</dbReference>
<accession>A0A328VFA1</accession>